<sequence length="74" mass="8110">MNSQSRVSTANIHELIFADDCTLNATTGEDMQSSMYLFAVACDNFGLCINTEKTTVIHKPPPDIIYSAARVNVN</sequence>
<dbReference type="Proteomes" id="UP000275846">
    <property type="component" value="Unassembled WGS sequence"/>
</dbReference>
<keyword evidence="2" id="KW-1185">Reference proteome</keyword>
<gene>
    <name evidence="1" type="ORF">SSLN_LOCUS7005</name>
</gene>
<evidence type="ECO:0000313" key="1">
    <source>
        <dbReference type="EMBL" id="VDL93390.1"/>
    </source>
</evidence>
<name>A0A183SS07_SCHSO</name>
<organism evidence="3">
    <name type="scientific">Schistocephalus solidus</name>
    <name type="common">Tapeworm</name>
    <dbReference type="NCBI Taxonomy" id="70667"/>
    <lineage>
        <taxon>Eukaryota</taxon>
        <taxon>Metazoa</taxon>
        <taxon>Spiralia</taxon>
        <taxon>Lophotrochozoa</taxon>
        <taxon>Platyhelminthes</taxon>
        <taxon>Cestoda</taxon>
        <taxon>Eucestoda</taxon>
        <taxon>Diphyllobothriidea</taxon>
        <taxon>Diphyllobothriidae</taxon>
        <taxon>Schistocephalus</taxon>
    </lineage>
</organism>
<dbReference type="WBParaSite" id="SSLN_0000722401-mRNA-1">
    <property type="protein sequence ID" value="SSLN_0000722401-mRNA-1"/>
    <property type="gene ID" value="SSLN_0000722401"/>
</dbReference>
<dbReference type="EMBL" id="UYSU01033942">
    <property type="protein sequence ID" value="VDL93390.1"/>
    <property type="molecule type" value="Genomic_DNA"/>
</dbReference>
<reference evidence="3" key="1">
    <citation type="submission" date="2016-06" db="UniProtKB">
        <authorList>
            <consortium name="WormBaseParasite"/>
        </authorList>
    </citation>
    <scope>IDENTIFICATION</scope>
</reference>
<reference evidence="1 2" key="2">
    <citation type="submission" date="2018-11" db="EMBL/GenBank/DDBJ databases">
        <authorList>
            <consortium name="Pathogen Informatics"/>
        </authorList>
    </citation>
    <scope>NUCLEOTIDE SEQUENCE [LARGE SCALE GENOMIC DNA]</scope>
    <source>
        <strain evidence="1 2">NST_G2</strain>
    </source>
</reference>
<dbReference type="AlphaFoldDB" id="A0A183SS07"/>
<protein>
    <submittedName>
        <fullName evidence="3">Reverse transcriptase domain-containing protein</fullName>
    </submittedName>
</protein>
<evidence type="ECO:0000313" key="3">
    <source>
        <dbReference type="WBParaSite" id="SSLN_0000722401-mRNA-1"/>
    </source>
</evidence>
<evidence type="ECO:0000313" key="2">
    <source>
        <dbReference type="Proteomes" id="UP000275846"/>
    </source>
</evidence>
<proteinExistence type="predicted"/>
<accession>A0A183SS07</accession>